<protein>
    <submittedName>
        <fullName evidence="1">Uncharacterized protein</fullName>
    </submittedName>
</protein>
<reference evidence="1" key="1">
    <citation type="submission" date="2021-02" db="EMBL/GenBank/DDBJ databases">
        <authorList>
            <person name="Nowell W R."/>
        </authorList>
    </citation>
    <scope>NUCLEOTIDE SEQUENCE</scope>
</reference>
<name>A0A815U7Q0_9BILA</name>
<organism evidence="1 2">
    <name type="scientific">Adineta steineri</name>
    <dbReference type="NCBI Taxonomy" id="433720"/>
    <lineage>
        <taxon>Eukaryota</taxon>
        <taxon>Metazoa</taxon>
        <taxon>Spiralia</taxon>
        <taxon>Gnathifera</taxon>
        <taxon>Rotifera</taxon>
        <taxon>Eurotatoria</taxon>
        <taxon>Bdelloidea</taxon>
        <taxon>Adinetida</taxon>
        <taxon>Adinetidae</taxon>
        <taxon>Adineta</taxon>
    </lineage>
</organism>
<dbReference type="InterPro" id="IPR027417">
    <property type="entry name" value="P-loop_NTPase"/>
</dbReference>
<gene>
    <name evidence="1" type="ORF">IZO911_LOCUS45680</name>
</gene>
<comment type="caution">
    <text evidence="1">The sequence shown here is derived from an EMBL/GenBank/DDBJ whole genome shotgun (WGS) entry which is preliminary data.</text>
</comment>
<dbReference type="AlphaFoldDB" id="A0A815U7Q0"/>
<evidence type="ECO:0000313" key="2">
    <source>
        <dbReference type="Proteomes" id="UP000663860"/>
    </source>
</evidence>
<feature type="non-terminal residue" evidence="1">
    <location>
        <position position="1"/>
    </location>
</feature>
<dbReference type="Proteomes" id="UP000663860">
    <property type="component" value="Unassembled WGS sequence"/>
</dbReference>
<sequence>IIIFQNTGSHYPVRSNILILKNFSLTCVTNDSTGLVRPSDSGKLTTIYLLQ</sequence>
<dbReference type="Gene3D" id="3.40.50.300">
    <property type="entry name" value="P-loop containing nucleotide triphosphate hydrolases"/>
    <property type="match status" value="1"/>
</dbReference>
<accession>A0A815U7Q0</accession>
<evidence type="ECO:0000313" key="1">
    <source>
        <dbReference type="EMBL" id="CAF1516031.1"/>
    </source>
</evidence>
<proteinExistence type="predicted"/>
<dbReference type="EMBL" id="CAJNOE010004866">
    <property type="protein sequence ID" value="CAF1516031.1"/>
    <property type="molecule type" value="Genomic_DNA"/>
</dbReference>